<dbReference type="InterPro" id="IPR017937">
    <property type="entry name" value="Thioredoxin_CS"/>
</dbReference>
<dbReference type="Pfam" id="PF00085">
    <property type="entry name" value="Thioredoxin"/>
    <property type="match status" value="1"/>
</dbReference>
<keyword evidence="1" id="KW-0676">Redox-active center</keyword>
<dbReference type="RefSeq" id="WP_346755874.1">
    <property type="nucleotide sequence ID" value="NZ_JAUJEB010000001.1"/>
</dbReference>
<reference evidence="3" key="1">
    <citation type="submission" date="2023-06" db="EMBL/GenBank/DDBJ databases">
        <title>Genomic of Agaribacillus aureum.</title>
        <authorList>
            <person name="Wang G."/>
        </authorList>
    </citation>
    <scope>NUCLEOTIDE SEQUENCE</scope>
    <source>
        <strain evidence="3">BMA12</strain>
    </source>
</reference>
<dbReference type="InterPro" id="IPR013766">
    <property type="entry name" value="Thioredoxin_domain"/>
</dbReference>
<evidence type="ECO:0000313" key="4">
    <source>
        <dbReference type="Proteomes" id="UP001172083"/>
    </source>
</evidence>
<dbReference type="InterPro" id="IPR036249">
    <property type="entry name" value="Thioredoxin-like_sf"/>
</dbReference>
<evidence type="ECO:0000313" key="3">
    <source>
        <dbReference type="EMBL" id="MDN5210530.1"/>
    </source>
</evidence>
<dbReference type="Proteomes" id="UP001172083">
    <property type="component" value="Unassembled WGS sequence"/>
</dbReference>
<dbReference type="EMBL" id="JAUJEB010000001">
    <property type="protein sequence ID" value="MDN5210530.1"/>
    <property type="molecule type" value="Genomic_DNA"/>
</dbReference>
<proteinExistence type="predicted"/>
<keyword evidence="4" id="KW-1185">Reference proteome</keyword>
<dbReference type="CDD" id="cd02947">
    <property type="entry name" value="TRX_family"/>
    <property type="match status" value="1"/>
</dbReference>
<dbReference type="PROSITE" id="PS00194">
    <property type="entry name" value="THIOREDOXIN_1"/>
    <property type="match status" value="1"/>
</dbReference>
<sequence length="145" mass="15836">MKILRIIGLLFLFMVSVNGVGHTAINPVIDLEVHALEHSEVPKLVVVKFHADWCGSCKAMGPVVTDLTNKLDGQSVLFTQLDFTNNSTKHQSFLLASVLGIDDVVVNNEGTGFLLVIDGKTKQVKATPTRHQTVKEMTKVIADLL</sequence>
<dbReference type="SUPFAM" id="SSF52833">
    <property type="entry name" value="Thioredoxin-like"/>
    <property type="match status" value="1"/>
</dbReference>
<dbReference type="PROSITE" id="PS51352">
    <property type="entry name" value="THIOREDOXIN_2"/>
    <property type="match status" value="1"/>
</dbReference>
<name>A0ABT8L114_9BACT</name>
<organism evidence="3 4">
    <name type="scientific">Agaribacillus aureus</name>
    <dbReference type="NCBI Taxonomy" id="3051825"/>
    <lineage>
        <taxon>Bacteria</taxon>
        <taxon>Pseudomonadati</taxon>
        <taxon>Bacteroidota</taxon>
        <taxon>Cytophagia</taxon>
        <taxon>Cytophagales</taxon>
        <taxon>Splendidivirgaceae</taxon>
        <taxon>Agaribacillus</taxon>
    </lineage>
</organism>
<evidence type="ECO:0000259" key="2">
    <source>
        <dbReference type="PROSITE" id="PS51352"/>
    </source>
</evidence>
<gene>
    <name evidence="3" type="ORF">QQ020_00685</name>
</gene>
<accession>A0ABT8L114</accession>
<comment type="caution">
    <text evidence="3">The sequence shown here is derived from an EMBL/GenBank/DDBJ whole genome shotgun (WGS) entry which is preliminary data.</text>
</comment>
<protein>
    <submittedName>
        <fullName evidence="3">Thioredoxin domain-containing protein</fullName>
    </submittedName>
</protein>
<evidence type="ECO:0000256" key="1">
    <source>
        <dbReference type="ARBA" id="ARBA00023284"/>
    </source>
</evidence>
<dbReference type="Gene3D" id="3.40.30.10">
    <property type="entry name" value="Glutaredoxin"/>
    <property type="match status" value="1"/>
</dbReference>
<feature type="domain" description="Thioredoxin" evidence="2">
    <location>
        <begin position="22"/>
        <end position="145"/>
    </location>
</feature>